<dbReference type="InterPro" id="IPR050245">
    <property type="entry name" value="PrsA_foldase"/>
</dbReference>
<evidence type="ECO:0000256" key="3">
    <source>
        <dbReference type="ARBA" id="ARBA00013194"/>
    </source>
</evidence>
<keyword evidence="6 7" id="KW-0413">Isomerase</keyword>
<dbReference type="InterPro" id="IPR046357">
    <property type="entry name" value="PPIase_dom_sf"/>
</dbReference>
<evidence type="ECO:0000256" key="7">
    <source>
        <dbReference type="PROSITE-ProRule" id="PRU00278"/>
    </source>
</evidence>
<dbReference type="GO" id="GO:0003755">
    <property type="term" value="F:peptidyl-prolyl cis-trans isomerase activity"/>
    <property type="evidence" value="ECO:0007669"/>
    <property type="project" value="UniProtKB-KW"/>
</dbReference>
<comment type="catalytic activity">
    <reaction evidence="1">
        <text>[protein]-peptidylproline (omega=180) = [protein]-peptidylproline (omega=0)</text>
        <dbReference type="Rhea" id="RHEA:16237"/>
        <dbReference type="Rhea" id="RHEA-COMP:10747"/>
        <dbReference type="Rhea" id="RHEA-COMP:10748"/>
        <dbReference type="ChEBI" id="CHEBI:83833"/>
        <dbReference type="ChEBI" id="CHEBI:83834"/>
        <dbReference type="EC" id="5.2.1.8"/>
    </reaction>
</comment>
<dbReference type="Gene3D" id="3.10.50.40">
    <property type="match status" value="1"/>
</dbReference>
<evidence type="ECO:0000259" key="9">
    <source>
        <dbReference type="PROSITE" id="PS50198"/>
    </source>
</evidence>
<evidence type="ECO:0000256" key="8">
    <source>
        <dbReference type="SAM" id="SignalP"/>
    </source>
</evidence>
<reference evidence="10" key="1">
    <citation type="journal article" date="2011" name="PLoS ONE">
        <title>Ralstonia syzygii, the Blood Disease Bacterium and some Asian R. solanacearum strains form a single genomic species despite divergent lifestyles.</title>
        <authorList>
            <person name="Remenant B."/>
            <person name="de Cambiaire J.C."/>
            <person name="Cellier G."/>
            <person name="Jacobs J.M."/>
            <person name="Mangenot S."/>
            <person name="Barbe V."/>
            <person name="Lajus A."/>
            <person name="Vallenet D."/>
            <person name="Medigue C."/>
            <person name="Fegan M."/>
            <person name="Allen C."/>
            <person name="Prior P."/>
        </authorList>
    </citation>
    <scope>NUCLEOTIDE SEQUENCE</scope>
    <source>
        <strain evidence="10">R24</strain>
    </source>
</reference>
<organism evidence="10">
    <name type="scientific">Ralstonia syzygii R24</name>
    <dbReference type="NCBI Taxonomy" id="907261"/>
    <lineage>
        <taxon>Bacteria</taxon>
        <taxon>Pseudomonadati</taxon>
        <taxon>Pseudomonadota</taxon>
        <taxon>Betaproteobacteria</taxon>
        <taxon>Burkholderiales</taxon>
        <taxon>Burkholderiaceae</taxon>
        <taxon>Ralstonia</taxon>
        <taxon>Ralstonia solanacearum species complex</taxon>
    </lineage>
</organism>
<gene>
    <name evidence="10" type="ORF">RALSY_mp30473</name>
</gene>
<dbReference type="AlphaFoldDB" id="G3AC77"/>
<protein>
    <recommendedName>
        <fullName evidence="3">peptidylprolyl isomerase</fullName>
        <ecNumber evidence="3">5.2.1.8</ecNumber>
    </recommendedName>
</protein>
<dbReference type="PANTHER" id="PTHR47245:SF1">
    <property type="entry name" value="FOLDASE PROTEIN PRSA"/>
    <property type="match status" value="1"/>
</dbReference>
<dbReference type="PANTHER" id="PTHR47245">
    <property type="entry name" value="PEPTIDYLPROLYL ISOMERASE"/>
    <property type="match status" value="1"/>
</dbReference>
<reference evidence="10" key="2">
    <citation type="submission" date="2011-04" db="EMBL/GenBank/DDBJ databases">
        <authorList>
            <person name="Genoscope - CEA"/>
        </authorList>
    </citation>
    <scope>NUCLEOTIDE SEQUENCE</scope>
    <source>
        <strain evidence="10">R24</strain>
    </source>
</reference>
<evidence type="ECO:0000256" key="1">
    <source>
        <dbReference type="ARBA" id="ARBA00000971"/>
    </source>
</evidence>
<evidence type="ECO:0000256" key="6">
    <source>
        <dbReference type="ARBA" id="ARBA00023235"/>
    </source>
</evidence>
<comment type="similarity">
    <text evidence="2">Belongs to the PpiC/parvulin rotamase family.</text>
</comment>
<proteinExistence type="inferred from homology"/>
<feature type="signal peptide" evidence="8">
    <location>
        <begin position="1"/>
        <end position="30"/>
    </location>
</feature>
<dbReference type="Gene3D" id="1.10.8.1040">
    <property type="match status" value="1"/>
</dbReference>
<feature type="chain" id="PRO_5007914614" description="peptidylprolyl isomerase" evidence="8">
    <location>
        <begin position="31"/>
        <end position="283"/>
    </location>
</feature>
<dbReference type="SUPFAM" id="SSF109998">
    <property type="entry name" value="Triger factor/SurA peptide-binding domain-like"/>
    <property type="match status" value="1"/>
</dbReference>
<dbReference type="Pfam" id="PF13145">
    <property type="entry name" value="Rotamase_2"/>
    <property type="match status" value="1"/>
</dbReference>
<accession>G3AC77</accession>
<keyword evidence="4 8" id="KW-0732">Signal</keyword>
<evidence type="ECO:0000256" key="5">
    <source>
        <dbReference type="ARBA" id="ARBA00023110"/>
    </source>
</evidence>
<dbReference type="InterPro" id="IPR027304">
    <property type="entry name" value="Trigger_fact/SurA_dom_sf"/>
</dbReference>
<dbReference type="SUPFAM" id="SSF54534">
    <property type="entry name" value="FKBP-like"/>
    <property type="match status" value="1"/>
</dbReference>
<evidence type="ECO:0000313" key="10">
    <source>
        <dbReference type="EMBL" id="CCA87153.1"/>
    </source>
</evidence>
<name>G3AC77_9RALS</name>
<keyword evidence="5 7" id="KW-0697">Rotamase</keyword>
<feature type="domain" description="PpiC" evidence="9">
    <location>
        <begin position="139"/>
        <end position="239"/>
    </location>
</feature>
<evidence type="ECO:0000256" key="4">
    <source>
        <dbReference type="ARBA" id="ARBA00022729"/>
    </source>
</evidence>
<dbReference type="PROSITE" id="PS50198">
    <property type="entry name" value="PPIC_PPIASE_2"/>
    <property type="match status" value="1"/>
</dbReference>
<dbReference type="InterPro" id="IPR000297">
    <property type="entry name" value="PPIase_PpiC"/>
</dbReference>
<dbReference type="EC" id="5.2.1.8" evidence="3"/>
<evidence type="ECO:0000256" key="2">
    <source>
        <dbReference type="ARBA" id="ARBA00007656"/>
    </source>
</evidence>
<sequence length="283" mass="30441">MKESDMNTSIRRITLAAFALAAFTISLAHADGLPPGVIATVNGTPVTQEQLDRVIAQSGVQANPQIAQALKQQLIARELFRQQAAKNPAYEKLPVVKQAMQEAHDAAITQAWLKDNIKPAPVTDEQVKVRYDAIVASLGDKEYKAHVIQLGDDVTAAQVLAQLKQGGDFAKLAQQYSTAPNKVRGGDMDWVSFKVPAEEGKTQNLPLPLAREIAALAVGATSTAPVEVGSRRYLVKVDAARPTQVPAYDVVKPAIRQALETAELERVTVQVVGGLLKQAKVVQ</sequence>
<dbReference type="EMBL" id="FR854092">
    <property type="protein sequence ID" value="CCA87153.1"/>
    <property type="molecule type" value="Genomic_DNA"/>
</dbReference>